<dbReference type="STRING" id="442562.Rumeso_04164"/>
<comment type="caution">
    <text evidence="3">The sequence shown here is derived from an EMBL/GenBank/DDBJ whole genome shotgun (WGS) entry which is preliminary data.</text>
</comment>
<keyword evidence="3" id="KW-0560">Oxidoreductase</keyword>
<dbReference type="EMBL" id="AOSK01000118">
    <property type="protein sequence ID" value="EYD74300.1"/>
    <property type="molecule type" value="Genomic_DNA"/>
</dbReference>
<dbReference type="InterPro" id="IPR046867">
    <property type="entry name" value="AldOxase/xan_DH_MoCoBD2"/>
</dbReference>
<evidence type="ECO:0000313" key="4">
    <source>
        <dbReference type="Proteomes" id="UP000019666"/>
    </source>
</evidence>
<dbReference type="SUPFAM" id="SSF56003">
    <property type="entry name" value="Molybdenum cofactor-binding domain"/>
    <property type="match status" value="1"/>
</dbReference>
<evidence type="ECO:0000313" key="3">
    <source>
        <dbReference type="EMBL" id="EYD74300.1"/>
    </source>
</evidence>
<keyword evidence="4" id="KW-1185">Reference proteome</keyword>
<dbReference type="EC" id="1.3.99.16" evidence="3"/>
<dbReference type="InterPro" id="IPR008274">
    <property type="entry name" value="AldOxase/xan_DH_MoCoBD1"/>
</dbReference>
<dbReference type="PANTHER" id="PTHR47495">
    <property type="entry name" value="ALDEHYDE DEHYDROGENASE"/>
    <property type="match status" value="1"/>
</dbReference>
<evidence type="ECO:0000259" key="1">
    <source>
        <dbReference type="Pfam" id="PF02738"/>
    </source>
</evidence>
<dbReference type="Pfam" id="PF02738">
    <property type="entry name" value="MoCoBD_1"/>
    <property type="match status" value="1"/>
</dbReference>
<organism evidence="3 4">
    <name type="scientific">Rubellimicrobium mesophilum DSM 19309</name>
    <dbReference type="NCBI Taxonomy" id="442562"/>
    <lineage>
        <taxon>Bacteria</taxon>
        <taxon>Pseudomonadati</taxon>
        <taxon>Pseudomonadota</taxon>
        <taxon>Alphaproteobacteria</taxon>
        <taxon>Rhodobacterales</taxon>
        <taxon>Roseobacteraceae</taxon>
        <taxon>Rubellimicrobium</taxon>
    </lineage>
</organism>
<feature type="domain" description="Aldehyde oxidase/xanthine dehydrogenase second molybdopterin binding" evidence="2">
    <location>
        <begin position="308"/>
        <end position="408"/>
    </location>
</feature>
<dbReference type="RefSeq" id="WP_211262837.1">
    <property type="nucleotide sequence ID" value="NZ_KK088567.1"/>
</dbReference>
<dbReference type="InterPro" id="IPR052516">
    <property type="entry name" value="N-heterocyclic_Hydroxylase"/>
</dbReference>
<sequence>MRALSEGTQWTESETLPDQAKLPDALRSLESEVGTVSEAGQHGVPEGDHSLRMTFSRPYMMHGSIGPSCALAHMDGDQLTVWTHTQGVYPDRKAIAEMLGMDEAKVRAVHVEGSGCYGHNGADDAAADAALIATKFPGRPVRVQWMREQENGWEPYGPAMVMDIAGRVDEQGRISHWTYDLWSNTHSTRPGPAGALIAGRLMAKAFQPEEPKLQISPNGSGDRNADPYYTIPNKLVQWHFLKEMPLRVSALRALGAYANVFALESFMDELAILAGTDPVEFRLRHLEDPRARDVVERAAQEANWSSDPLPPGRGRGFAFARYKNHAAYLALALTLEVEPETGRVRVRNVIAAIDSGEAVSLDGIRNQTQGGIMQSLSWTLYEQVTFDRTRVTSIDWASYPMLRFTSVPDSIEVHVMDRPGEPFLGTGEAAQGPTPAAVGNAIRNATGVRMVNLPLSPDRLQAALNA</sequence>
<protein>
    <submittedName>
        <fullName evidence="3">Isoquinoline 1-oxidoreductase beta subunit</fullName>
        <ecNumber evidence="3">1.3.99.16</ecNumber>
    </submittedName>
</protein>
<name>A0A017HIY9_9RHOB</name>
<accession>A0A017HIY9</accession>
<dbReference type="Pfam" id="PF20256">
    <property type="entry name" value="MoCoBD_2"/>
    <property type="match status" value="1"/>
</dbReference>
<reference evidence="3 4" key="1">
    <citation type="submission" date="2013-02" db="EMBL/GenBank/DDBJ databases">
        <authorList>
            <person name="Fiebig A."/>
            <person name="Goeker M."/>
            <person name="Klenk H.-P.P."/>
        </authorList>
    </citation>
    <scope>NUCLEOTIDE SEQUENCE [LARGE SCALE GENOMIC DNA]</scope>
    <source>
        <strain evidence="3 4">DSM 19309</strain>
    </source>
</reference>
<proteinExistence type="predicted"/>
<dbReference type="Gene3D" id="3.30.365.10">
    <property type="entry name" value="Aldehyde oxidase/xanthine dehydrogenase, molybdopterin binding domain"/>
    <property type="match status" value="3"/>
</dbReference>
<dbReference type="AlphaFoldDB" id="A0A017HIY9"/>
<dbReference type="PANTHER" id="PTHR47495:SF1">
    <property type="entry name" value="BLL3820 PROTEIN"/>
    <property type="match status" value="1"/>
</dbReference>
<dbReference type="PATRIC" id="fig|442562.3.peg.4100"/>
<dbReference type="HOGENOM" id="CLU_625100_0_0_5"/>
<dbReference type="InterPro" id="IPR037165">
    <property type="entry name" value="AldOxase/xan_DH_Mopterin-bd_sf"/>
</dbReference>
<evidence type="ECO:0000259" key="2">
    <source>
        <dbReference type="Pfam" id="PF20256"/>
    </source>
</evidence>
<gene>
    <name evidence="3" type="ORF">Rumeso_04164</name>
</gene>
<feature type="domain" description="Aldehyde oxidase/xanthine dehydrogenase first molybdopterin binding" evidence="1">
    <location>
        <begin position="43"/>
        <end position="200"/>
    </location>
</feature>
<dbReference type="Proteomes" id="UP000019666">
    <property type="component" value="Unassembled WGS sequence"/>
</dbReference>
<dbReference type="GO" id="GO:0047121">
    <property type="term" value="F:isoquinoline 1-oxidoreductase activity"/>
    <property type="evidence" value="ECO:0007669"/>
    <property type="project" value="UniProtKB-EC"/>
</dbReference>